<dbReference type="CDD" id="cd03225">
    <property type="entry name" value="ABC_cobalt_CbiO_domain1"/>
    <property type="match status" value="2"/>
</dbReference>
<comment type="similarity">
    <text evidence="1">Belongs to the ABC transporter superfamily.</text>
</comment>
<keyword evidence="4 7" id="KW-0067">ATP-binding</keyword>
<evidence type="ECO:0000256" key="1">
    <source>
        <dbReference type="ARBA" id="ARBA00005417"/>
    </source>
</evidence>
<dbReference type="HOGENOM" id="CLU_000604_86_7_11"/>
<evidence type="ECO:0000313" key="6">
    <source>
        <dbReference type="EMBL" id="AHY48235.1"/>
    </source>
</evidence>
<dbReference type="PROSITE" id="PS00211">
    <property type="entry name" value="ABC_TRANSPORTER_1"/>
    <property type="match status" value="1"/>
</dbReference>
<name>A0A023X859_RUBRA</name>
<dbReference type="eggNOG" id="COG4172">
    <property type="taxonomic scope" value="Bacteria"/>
</dbReference>
<reference evidence="7" key="2">
    <citation type="submission" date="2023-11" db="EMBL/GenBank/DDBJ databases">
        <title>MicrobeMod: A computational toolkit for identifying prokaryotic methylation and restriction-modification with nanopore sequencing.</title>
        <authorList>
            <person name="Crits-Christoph A."/>
            <person name="Kang S.C."/>
            <person name="Lee H."/>
            <person name="Ostrov N."/>
        </authorList>
    </citation>
    <scope>NUCLEOTIDE SEQUENCE</scope>
    <source>
        <strain evidence="7">ATCC 51242</strain>
    </source>
</reference>
<dbReference type="Pfam" id="PF00005">
    <property type="entry name" value="ABC_tran"/>
    <property type="match status" value="2"/>
</dbReference>
<keyword evidence="3" id="KW-0547">Nucleotide-binding</keyword>
<proteinExistence type="inferred from homology"/>
<evidence type="ECO:0000313" key="8">
    <source>
        <dbReference type="Proteomes" id="UP000025229"/>
    </source>
</evidence>
<dbReference type="EMBL" id="CP007515">
    <property type="protein sequence ID" value="AHY48235.1"/>
    <property type="molecule type" value="Genomic_DNA"/>
</dbReference>
<dbReference type="InterPro" id="IPR050095">
    <property type="entry name" value="ECF_ABC_transporter_ATP-bd"/>
</dbReference>
<accession>A0A023X859</accession>
<dbReference type="Proteomes" id="UP000025229">
    <property type="component" value="Plasmid 1"/>
</dbReference>
<dbReference type="KEGG" id="rrd:RradSPS_2952"/>
<dbReference type="GO" id="GO:0043190">
    <property type="term" value="C:ATP-binding cassette (ABC) transporter complex"/>
    <property type="evidence" value="ECO:0007669"/>
    <property type="project" value="TreeGrafter"/>
</dbReference>
<dbReference type="RefSeq" id="WP_041338761.1">
    <property type="nucleotide sequence ID" value="NZ_CP007515.1"/>
</dbReference>
<dbReference type="PROSITE" id="PS50893">
    <property type="entry name" value="ABC_TRANSPORTER_2"/>
    <property type="match status" value="2"/>
</dbReference>
<feature type="domain" description="ABC transporter" evidence="5">
    <location>
        <begin position="304"/>
        <end position="550"/>
    </location>
</feature>
<sequence>MIGATELTFFYPGIGEEVLALEGVTLEVGRGEVLGVLGPIGAGKTTLCMSLAGFAPRLTGGRLEGEIRVCGLDPREARGAEMVHRVGYVFEDYSAQITQVKVLDEVMAPLLNRGVAPEEAEARARAMLDRVGLGAIDPERKRTWELSGGQQQRVAIAATLSVDPEAIIFDSSTGMLDPEGRQEVRSIMAELAGEKTLVVVENDADFVVGLADRLLVLAGGKVHAFGPAAEILRDGDLLSRAGVDPPVALRFARAAGLGASPLSIEEAALHAGETYSKAISRNGRVSGHEAVRSKVTDGFGEAVVRAEEVTFRYPDGTVAVEGVNFVVRRGEAHALIGGNGAGKTTLAKMIFGVNRPNEGTVTVAGVDTRETTATELAWKVGAAFQNPDEQISERTVAEEISFPLRCRRFERTGWFGKRELFDEAGISERVARARGLSELEDGLLGHDPSLMPGGQRRLVTATSALVLDPEVVVLDEPRVGLDAASRRKIERMIGRLRERGKAVVLIDHDMDLICEVSDTVTVLNQGRVALRGPTREVFARNNWDTLAEMYIRPPRAALLAGTLGLDALSFEELGAKLAAVGGRGEA</sequence>
<reference evidence="6 8" key="1">
    <citation type="submission" date="2014-03" db="EMBL/GenBank/DDBJ databases">
        <title>Complete genome sequence of the Radio-Resistant Rubrobacter radiotolerans RSPS-4.</title>
        <authorList>
            <person name="Egas C.C."/>
            <person name="Barroso C.C."/>
            <person name="Froufe H.J.C."/>
            <person name="Pacheco J.J."/>
            <person name="Albuquerque L.L."/>
            <person name="da Costa M.M.S."/>
        </authorList>
    </citation>
    <scope>NUCLEOTIDE SEQUENCE [LARGE SCALE GENOMIC DNA]</scope>
    <source>
        <strain evidence="6 8">RSPS-4</strain>
        <plasmid evidence="6 8">1</plasmid>
    </source>
</reference>
<dbReference type="InterPro" id="IPR003593">
    <property type="entry name" value="AAA+_ATPase"/>
</dbReference>
<evidence type="ECO:0000259" key="5">
    <source>
        <dbReference type="PROSITE" id="PS50893"/>
    </source>
</evidence>
<dbReference type="SUPFAM" id="SSF52540">
    <property type="entry name" value="P-loop containing nucleoside triphosphate hydrolases"/>
    <property type="match status" value="2"/>
</dbReference>
<dbReference type="InterPro" id="IPR003439">
    <property type="entry name" value="ABC_transporter-like_ATP-bd"/>
</dbReference>
<protein>
    <submittedName>
        <fullName evidence="7">ATP-binding cassette domain-containing protein</fullName>
    </submittedName>
    <submittedName>
        <fullName evidence="6">ATPase components of various ABC-type transport systems containing duplicated ATPase</fullName>
    </submittedName>
</protein>
<evidence type="ECO:0000256" key="4">
    <source>
        <dbReference type="ARBA" id="ARBA00022840"/>
    </source>
</evidence>
<dbReference type="Gene3D" id="3.40.50.300">
    <property type="entry name" value="P-loop containing nucleotide triphosphate hydrolases"/>
    <property type="match status" value="2"/>
</dbReference>
<feature type="domain" description="ABC transporter" evidence="5">
    <location>
        <begin position="2"/>
        <end position="244"/>
    </location>
</feature>
<dbReference type="InterPro" id="IPR017871">
    <property type="entry name" value="ABC_transporter-like_CS"/>
</dbReference>
<keyword evidence="2" id="KW-0813">Transport</keyword>
<dbReference type="GO" id="GO:0016887">
    <property type="term" value="F:ATP hydrolysis activity"/>
    <property type="evidence" value="ECO:0007669"/>
    <property type="project" value="InterPro"/>
</dbReference>
<dbReference type="OrthoDB" id="501320at2"/>
<organism evidence="6 8">
    <name type="scientific">Rubrobacter radiotolerans</name>
    <name type="common">Arthrobacter radiotolerans</name>
    <dbReference type="NCBI Taxonomy" id="42256"/>
    <lineage>
        <taxon>Bacteria</taxon>
        <taxon>Bacillati</taxon>
        <taxon>Actinomycetota</taxon>
        <taxon>Rubrobacteria</taxon>
        <taxon>Rubrobacterales</taxon>
        <taxon>Rubrobacteraceae</taxon>
        <taxon>Rubrobacter</taxon>
    </lineage>
</organism>
<evidence type="ECO:0000256" key="3">
    <source>
        <dbReference type="ARBA" id="ARBA00022741"/>
    </source>
</evidence>
<dbReference type="GO" id="GO:0005524">
    <property type="term" value="F:ATP binding"/>
    <property type="evidence" value="ECO:0007669"/>
    <property type="project" value="UniProtKB-KW"/>
</dbReference>
<evidence type="ECO:0000256" key="2">
    <source>
        <dbReference type="ARBA" id="ARBA00022448"/>
    </source>
</evidence>
<dbReference type="InterPro" id="IPR015856">
    <property type="entry name" value="ABC_transpr_CbiO/EcfA_su"/>
</dbReference>
<dbReference type="GO" id="GO:0042626">
    <property type="term" value="F:ATPase-coupled transmembrane transporter activity"/>
    <property type="evidence" value="ECO:0007669"/>
    <property type="project" value="TreeGrafter"/>
</dbReference>
<dbReference type="AlphaFoldDB" id="A0A023X859"/>
<keyword evidence="8" id="KW-1185">Reference proteome</keyword>
<dbReference type="Proteomes" id="UP001281130">
    <property type="component" value="Unassembled WGS sequence"/>
</dbReference>
<evidence type="ECO:0000313" key="7">
    <source>
        <dbReference type="EMBL" id="MDX5895269.1"/>
    </source>
</evidence>
<gene>
    <name evidence="6" type="ORF">RradSPS_2952</name>
    <name evidence="7" type="ORF">SIL72_14675</name>
</gene>
<dbReference type="EMBL" id="JAWXXX010000002">
    <property type="protein sequence ID" value="MDX5895269.1"/>
    <property type="molecule type" value="Genomic_DNA"/>
</dbReference>
<dbReference type="InterPro" id="IPR027417">
    <property type="entry name" value="P-loop_NTPase"/>
</dbReference>
<dbReference type="SMART" id="SM00382">
    <property type="entry name" value="AAA"/>
    <property type="match status" value="2"/>
</dbReference>
<dbReference type="PANTHER" id="PTHR43553">
    <property type="entry name" value="HEAVY METAL TRANSPORTER"/>
    <property type="match status" value="1"/>
</dbReference>
<dbReference type="PANTHER" id="PTHR43553:SF21">
    <property type="entry name" value="ABC TRANSPORTER ATP-BINDING PROTEIN MA_1418-RELATED"/>
    <property type="match status" value="1"/>
</dbReference>
<geneLocation type="plasmid" evidence="6">
    <name>1</name>
</geneLocation>
<keyword evidence="6" id="KW-0614">Plasmid</keyword>